<gene>
    <name evidence="1" type="ORF">MHYMCMPASI_00744</name>
</gene>
<dbReference type="AlphaFoldDB" id="A0A8S4BVE5"/>
<protein>
    <submittedName>
        <fullName evidence="1">Uncharacterized protein</fullName>
    </submittedName>
</protein>
<proteinExistence type="predicted"/>
<sequence>MLKLSLICKKCYRVYVGMVDFGNNFNAPPLSFDDNRFIHVLDIMSSKKGQRTILEEKNQKGEIPIKQIISRDKSSINALYSKISTDGIPYLISNLSVAD</sequence>
<evidence type="ECO:0000313" key="1">
    <source>
        <dbReference type="EMBL" id="CAG7594242.1"/>
    </source>
</evidence>
<evidence type="ECO:0000313" key="2">
    <source>
        <dbReference type="Proteomes" id="UP000837675"/>
    </source>
</evidence>
<name>A0A8S4BVE5_9ACAR</name>
<keyword evidence="2" id="KW-1185">Reference proteome</keyword>
<reference evidence="1" key="1">
    <citation type="submission" date="2021-06" db="EMBL/GenBank/DDBJ databases">
        <authorList>
            <person name="Nardi T."/>
            <person name="Nardi T."/>
        </authorList>
    </citation>
    <scope>NUCLEOTIDE SEQUENCE</scope>
</reference>
<accession>A0A8S4BVE5</accession>
<dbReference type="EMBL" id="CAJVAF010000303">
    <property type="protein sequence ID" value="CAG7594242.1"/>
    <property type="molecule type" value="Genomic_DNA"/>
</dbReference>
<organism evidence="1 2">
    <name type="scientific">Hyalomma marginatum</name>
    <dbReference type="NCBI Taxonomy" id="34627"/>
    <lineage>
        <taxon>Eukaryota</taxon>
        <taxon>Metazoa</taxon>
        <taxon>Ecdysozoa</taxon>
        <taxon>Arthropoda</taxon>
        <taxon>Chelicerata</taxon>
        <taxon>Arachnida</taxon>
        <taxon>Acari</taxon>
        <taxon>Parasitiformes</taxon>
        <taxon>Ixodida</taxon>
        <taxon>Ixodoidea</taxon>
        <taxon>Ixodidae</taxon>
        <taxon>Hyalomminae</taxon>
        <taxon>Hyalomma</taxon>
    </lineage>
</organism>
<comment type="caution">
    <text evidence="1">The sequence shown here is derived from an EMBL/GenBank/DDBJ whole genome shotgun (WGS) entry which is preliminary data.</text>
</comment>
<dbReference type="Proteomes" id="UP000837675">
    <property type="component" value="Unassembled WGS sequence"/>
</dbReference>